<dbReference type="Proteomes" id="UP000007304">
    <property type="component" value="Unassembled WGS sequence"/>
</dbReference>
<accession>H6BP65</accession>
<evidence type="ECO:0000313" key="4">
    <source>
        <dbReference type="Proteomes" id="UP000007304"/>
    </source>
</evidence>
<feature type="chain" id="PRO_5003603488" evidence="2">
    <location>
        <begin position="19"/>
        <end position="213"/>
    </location>
</feature>
<feature type="compositionally biased region" description="Basic and acidic residues" evidence="1">
    <location>
        <begin position="119"/>
        <end position="137"/>
    </location>
</feature>
<keyword evidence="2" id="KW-0732">Signal</keyword>
<proteinExistence type="predicted"/>
<dbReference type="AlphaFoldDB" id="H6BP65"/>
<dbReference type="InParanoid" id="H6BP65"/>
<feature type="region of interest" description="Disordered" evidence="1">
    <location>
        <begin position="42"/>
        <end position="213"/>
    </location>
</feature>
<feature type="compositionally biased region" description="Basic and acidic residues" evidence="1">
    <location>
        <begin position="185"/>
        <end position="198"/>
    </location>
</feature>
<name>H6BP65_EXODN</name>
<organism evidence="3 4">
    <name type="scientific">Exophiala dermatitidis (strain ATCC 34100 / CBS 525.76 / NIH/UT8656)</name>
    <name type="common">Black yeast</name>
    <name type="synonym">Wangiella dermatitidis</name>
    <dbReference type="NCBI Taxonomy" id="858893"/>
    <lineage>
        <taxon>Eukaryota</taxon>
        <taxon>Fungi</taxon>
        <taxon>Dikarya</taxon>
        <taxon>Ascomycota</taxon>
        <taxon>Pezizomycotina</taxon>
        <taxon>Eurotiomycetes</taxon>
        <taxon>Chaetothyriomycetidae</taxon>
        <taxon>Chaetothyriales</taxon>
        <taxon>Herpotrichiellaceae</taxon>
        <taxon>Exophiala</taxon>
    </lineage>
</organism>
<dbReference type="HOGENOM" id="CLU_112531_0_0_1"/>
<evidence type="ECO:0000313" key="3">
    <source>
        <dbReference type="EMBL" id="EHY53292.1"/>
    </source>
</evidence>
<feature type="compositionally biased region" description="Basic and acidic residues" evidence="1">
    <location>
        <begin position="150"/>
        <end position="165"/>
    </location>
</feature>
<protein>
    <submittedName>
        <fullName evidence="3">Uncharacterized protein</fullName>
    </submittedName>
</protein>
<feature type="compositionally biased region" description="Basic and acidic residues" evidence="1">
    <location>
        <begin position="85"/>
        <end position="95"/>
    </location>
</feature>
<dbReference type="eggNOG" id="ENOG502T5A2">
    <property type="taxonomic scope" value="Eukaryota"/>
</dbReference>
<dbReference type="VEuPathDB" id="FungiDB:HMPREF1120_01486"/>
<keyword evidence="4" id="KW-1185">Reference proteome</keyword>
<evidence type="ECO:0000256" key="2">
    <source>
        <dbReference type="SAM" id="SignalP"/>
    </source>
</evidence>
<feature type="signal peptide" evidence="2">
    <location>
        <begin position="1"/>
        <end position="18"/>
    </location>
</feature>
<gene>
    <name evidence="3" type="ORF">HMPREF1120_01486</name>
</gene>
<reference evidence="3" key="1">
    <citation type="submission" date="2011-07" db="EMBL/GenBank/DDBJ databases">
        <title>The Genome Sequence of Exophiala (Wangiella) dermatitidis NIH/UT8656.</title>
        <authorList>
            <consortium name="The Broad Institute Genome Sequencing Platform"/>
            <person name="Cuomo C."/>
            <person name="Wang Z."/>
            <person name="Hunicke-Smith S."/>
            <person name="Szanislo P.J."/>
            <person name="Earl A."/>
            <person name="Young S.K."/>
            <person name="Zeng Q."/>
            <person name="Gargeya S."/>
            <person name="Fitzgerald M."/>
            <person name="Haas B."/>
            <person name="Abouelleil A."/>
            <person name="Alvarado L."/>
            <person name="Arachchi H.M."/>
            <person name="Berlin A."/>
            <person name="Brown A."/>
            <person name="Chapman S.B."/>
            <person name="Chen Z."/>
            <person name="Dunbar C."/>
            <person name="Freedman E."/>
            <person name="Gearin G."/>
            <person name="Gellesch M."/>
            <person name="Goldberg J."/>
            <person name="Griggs A."/>
            <person name="Gujja S."/>
            <person name="Heiman D."/>
            <person name="Howarth C."/>
            <person name="Larson L."/>
            <person name="Lui A."/>
            <person name="MacDonald P.J.P."/>
            <person name="Montmayeur A."/>
            <person name="Murphy C."/>
            <person name="Neiman D."/>
            <person name="Pearson M."/>
            <person name="Priest M."/>
            <person name="Roberts A."/>
            <person name="Saif S."/>
            <person name="Shea T."/>
            <person name="Shenoy N."/>
            <person name="Sisk P."/>
            <person name="Stolte C."/>
            <person name="Sykes S."/>
            <person name="Wortman J."/>
            <person name="Nusbaum C."/>
            <person name="Birren B."/>
        </authorList>
    </citation>
    <scope>NUCLEOTIDE SEQUENCE</scope>
    <source>
        <strain evidence="3">NIH/UT8656</strain>
    </source>
</reference>
<dbReference type="GeneID" id="20306125"/>
<dbReference type="EMBL" id="JH226130">
    <property type="protein sequence ID" value="EHY53292.1"/>
    <property type="molecule type" value="Genomic_DNA"/>
</dbReference>
<dbReference type="OrthoDB" id="4113725at2759"/>
<evidence type="ECO:0000256" key="1">
    <source>
        <dbReference type="SAM" id="MobiDB-lite"/>
    </source>
</evidence>
<dbReference type="RefSeq" id="XP_009153753.1">
    <property type="nucleotide sequence ID" value="XM_009155505.1"/>
</dbReference>
<feature type="compositionally biased region" description="Acidic residues" evidence="1">
    <location>
        <begin position="175"/>
        <end position="184"/>
    </location>
</feature>
<sequence>MPARPLLLGLASASRVAALSFGSHPAARRCLHQSLRRVGPSVASTAAGAGGQGFKQPPPDFTVAGQREDSHGSKHAAFLGEADSNDGHDALRDSHGAPAPPLDATNAAFLGEADSDDAFEVKRETEGDKHEPLDPKHAAFLGEADSDDAFEARKAAEGDKHEPLDARNAAFLGEADSDDGFEADVEVHPEKHSHKLEDTSPSGLHGQVGELDQ</sequence>